<organism evidence="1 2">
    <name type="scientific">Fusobacterium animalis ATCC 51191</name>
    <dbReference type="NCBI Taxonomy" id="997347"/>
    <lineage>
        <taxon>Bacteria</taxon>
        <taxon>Fusobacteriati</taxon>
        <taxon>Fusobacteriota</taxon>
        <taxon>Fusobacteriia</taxon>
        <taxon>Fusobacteriales</taxon>
        <taxon>Fusobacteriaceae</taxon>
        <taxon>Fusobacterium</taxon>
    </lineage>
</organism>
<comment type="caution">
    <text evidence="1">The sequence shown here is derived from an EMBL/GenBank/DDBJ whole genome shotgun (WGS) entry which is preliminary data.</text>
</comment>
<dbReference type="Proteomes" id="UP000005392">
    <property type="component" value="Unassembled WGS sequence"/>
</dbReference>
<dbReference type="AlphaFoldDB" id="F9ERL7"/>
<accession>F9ERL7</accession>
<sequence length="225" mass="24150">MPNSISANYSQTNGERKVVDNPTTFLIGDGSNLKVGKVENTAGAIGAAGNGKLSIDEYVGHNLENKDETTTKGASLSLSPNSNVISGVGINYANKDLESVTKNTVVGNVEIEKSSGDETNKDLSTMTEVTKDKDTKTNVFVESQTIKYALNPESFKEDLQVALIEGKATGRTVVKTIDNIINGDKSQDIGEEERRSLIEIKEAIVRVQTAPAMDIIAKEDLADKK</sequence>
<evidence type="ECO:0000313" key="1">
    <source>
        <dbReference type="EMBL" id="EGQ76852.1"/>
    </source>
</evidence>
<evidence type="ECO:0000313" key="2">
    <source>
        <dbReference type="Proteomes" id="UP000005392"/>
    </source>
</evidence>
<protein>
    <recommendedName>
        <fullName evidence="3">Hemolysin</fullName>
    </recommendedName>
</protein>
<name>F9ERL7_9FUSO</name>
<keyword evidence="2" id="KW-1185">Reference proteome</keyword>
<dbReference type="EMBL" id="AFQD01000606">
    <property type="protein sequence ID" value="EGQ76852.1"/>
    <property type="molecule type" value="Genomic_DNA"/>
</dbReference>
<evidence type="ECO:0008006" key="3">
    <source>
        <dbReference type="Google" id="ProtNLM"/>
    </source>
</evidence>
<dbReference type="HOGENOM" id="CLU_1232146_0_0_0"/>
<reference evidence="1 2" key="1">
    <citation type="submission" date="2011-05" db="EMBL/GenBank/DDBJ databases">
        <authorList>
            <person name="Muzny D."/>
            <person name="Qin X."/>
            <person name="Deng J."/>
            <person name="Jiang H."/>
            <person name="Liu Y."/>
            <person name="Qu J."/>
            <person name="Song X.-Z."/>
            <person name="Zhang L."/>
            <person name="Thornton R."/>
            <person name="Coyle M."/>
            <person name="Francisco L."/>
            <person name="Jackson L."/>
            <person name="Javaid M."/>
            <person name="Korchina V."/>
            <person name="Kovar C."/>
            <person name="Mata R."/>
            <person name="Mathew T."/>
            <person name="Ngo R."/>
            <person name="Nguyen L."/>
            <person name="Nguyen N."/>
            <person name="Okwuonu G."/>
            <person name="Ongeri F."/>
            <person name="Pham C."/>
            <person name="Simmons D."/>
            <person name="Wilczek-Boney K."/>
            <person name="Hale W."/>
            <person name="Jakkamsetti A."/>
            <person name="Pham P."/>
            <person name="Ruth R."/>
            <person name="San Lucas F."/>
            <person name="Warren J."/>
            <person name="Zhang J."/>
            <person name="Zhao Z."/>
            <person name="Zhou C."/>
            <person name="Zhu D."/>
            <person name="Lee S."/>
            <person name="Bess C."/>
            <person name="Blankenburg K."/>
            <person name="Forbes L."/>
            <person name="Fu Q."/>
            <person name="Gubbala S."/>
            <person name="Hirani K."/>
            <person name="Jayaseelan J.C."/>
            <person name="Lara F."/>
            <person name="Munidasa M."/>
            <person name="Palculict T."/>
            <person name="Patil S."/>
            <person name="Pu L.-L."/>
            <person name="Saada N."/>
            <person name="Tang L."/>
            <person name="Weissenberger G."/>
            <person name="Zhu Y."/>
            <person name="Hemphill L."/>
            <person name="Shang Y."/>
            <person name="Youmans B."/>
            <person name="Ayvaz T."/>
            <person name="Ross M."/>
            <person name="Santibanez J."/>
            <person name="Aqrawi P."/>
            <person name="Gross S."/>
            <person name="Joshi V."/>
            <person name="Fowler G."/>
            <person name="Nazareth L."/>
            <person name="Reid J."/>
            <person name="Worley K."/>
            <person name="Petrosino J."/>
            <person name="Highlander S."/>
            <person name="Gibbs R."/>
        </authorList>
    </citation>
    <scope>NUCLEOTIDE SEQUENCE [LARGE SCALE GENOMIC DNA]</scope>
    <source>
        <strain evidence="1 2">ATCC 51191</strain>
    </source>
</reference>
<proteinExistence type="predicted"/>
<gene>
    <name evidence="1" type="ORF">HMPREF9094_2572</name>
</gene>
<feature type="non-terminal residue" evidence="1">
    <location>
        <position position="225"/>
    </location>
</feature>